<dbReference type="OrthoDB" id="3058807at2759"/>
<dbReference type="AlphaFoldDB" id="A0A409Y208"/>
<organism evidence="2 3">
    <name type="scientific">Gymnopilus dilepis</name>
    <dbReference type="NCBI Taxonomy" id="231916"/>
    <lineage>
        <taxon>Eukaryota</taxon>
        <taxon>Fungi</taxon>
        <taxon>Dikarya</taxon>
        <taxon>Basidiomycota</taxon>
        <taxon>Agaricomycotina</taxon>
        <taxon>Agaricomycetes</taxon>
        <taxon>Agaricomycetidae</taxon>
        <taxon>Agaricales</taxon>
        <taxon>Agaricineae</taxon>
        <taxon>Hymenogastraceae</taxon>
        <taxon>Gymnopilus</taxon>
    </lineage>
</organism>
<sequence>MASEEVEVFPPPESEVLSNLVNSTRSIFDLLRPWYQSDYVSNALQSIKREAKSYVEALEFSIGAARDGYAIAEDALSFAESIFSSTPISEDERQKYLRGMLSMAQQGKENAERVHEKFRDVRRKVTSVCPRFLAFVSEVASLDHLDSGITTLEAFCDCLSLYIAWWNQAVLHHHAQLNRNKQVIITYNVFRTKDIVKKWDIAKKDFSEYINAIQTISDNEHVSRTVNSLGQREEQYPKKPKEQELCLQEVLVDTKPSRSTSQDVTSTPIASHSPICMESMPKTGWPSDHEIQSSSDSWVYQEHTDEETKSNDVTIPTESTQDAEDQETKLDDAPLGDQFVPVLGLESKVAVTDTHHQRASQHGRYRDVVQGPTDEPHGTHDKPTEKENREEVQADYQNHAEGDSPRRTGAPFTPFLGPSNIEGKKDQKVVVSQRNQYDDGKDGGTKDSEKGKHTTDGVGSTVLGTGEVANSPFVQVRAKMNLETRGAHKVTNEGLLPLETPVEEASCLKKCCTVQ</sequence>
<feature type="compositionally biased region" description="Basic and acidic residues" evidence="1">
    <location>
        <begin position="436"/>
        <end position="455"/>
    </location>
</feature>
<feature type="region of interest" description="Disordered" evidence="1">
    <location>
        <begin position="256"/>
        <end position="334"/>
    </location>
</feature>
<proteinExistence type="predicted"/>
<evidence type="ECO:0000256" key="1">
    <source>
        <dbReference type="SAM" id="MobiDB-lite"/>
    </source>
</evidence>
<dbReference type="InParanoid" id="A0A409Y208"/>
<comment type="caution">
    <text evidence="2">The sequence shown here is derived from an EMBL/GenBank/DDBJ whole genome shotgun (WGS) entry which is preliminary data.</text>
</comment>
<feature type="compositionally biased region" description="Polar residues" evidence="1">
    <location>
        <begin position="311"/>
        <end position="320"/>
    </location>
</feature>
<evidence type="ECO:0000313" key="3">
    <source>
        <dbReference type="Proteomes" id="UP000284706"/>
    </source>
</evidence>
<feature type="region of interest" description="Disordered" evidence="1">
    <location>
        <begin position="352"/>
        <end position="464"/>
    </location>
</feature>
<feature type="compositionally biased region" description="Polar residues" evidence="1">
    <location>
        <begin position="257"/>
        <end position="270"/>
    </location>
</feature>
<protein>
    <submittedName>
        <fullName evidence="2">Uncharacterized protein</fullName>
    </submittedName>
</protein>
<dbReference type="Proteomes" id="UP000284706">
    <property type="component" value="Unassembled WGS sequence"/>
</dbReference>
<dbReference type="EMBL" id="NHYE01001296">
    <property type="protein sequence ID" value="PPQ97050.1"/>
    <property type="molecule type" value="Genomic_DNA"/>
</dbReference>
<gene>
    <name evidence="2" type="ORF">CVT26_001273</name>
</gene>
<name>A0A409Y208_9AGAR</name>
<feature type="compositionally biased region" description="Basic and acidic residues" evidence="1">
    <location>
        <begin position="374"/>
        <end position="406"/>
    </location>
</feature>
<accession>A0A409Y208</accession>
<keyword evidence="3" id="KW-1185">Reference proteome</keyword>
<reference evidence="2 3" key="1">
    <citation type="journal article" date="2018" name="Evol. Lett.">
        <title>Horizontal gene cluster transfer increased hallucinogenic mushroom diversity.</title>
        <authorList>
            <person name="Reynolds H.T."/>
            <person name="Vijayakumar V."/>
            <person name="Gluck-Thaler E."/>
            <person name="Korotkin H.B."/>
            <person name="Matheny P.B."/>
            <person name="Slot J.C."/>
        </authorList>
    </citation>
    <scope>NUCLEOTIDE SEQUENCE [LARGE SCALE GENOMIC DNA]</scope>
    <source>
        <strain evidence="2 3">SRW20</strain>
    </source>
</reference>
<evidence type="ECO:0000313" key="2">
    <source>
        <dbReference type="EMBL" id="PPQ97050.1"/>
    </source>
</evidence>